<name>A0AA39CYQ9_9EURO</name>
<keyword evidence="3 7" id="KW-0812">Transmembrane</keyword>
<dbReference type="EMBL" id="JAPDRN010000042">
    <property type="protein sequence ID" value="KAJ9633841.1"/>
    <property type="molecule type" value="Genomic_DNA"/>
</dbReference>
<dbReference type="InterPro" id="IPR005828">
    <property type="entry name" value="MFS_sugar_transport-like"/>
</dbReference>
<feature type="transmembrane region" description="Helical" evidence="7">
    <location>
        <begin position="440"/>
        <end position="461"/>
    </location>
</feature>
<dbReference type="PANTHER" id="PTHR48022">
    <property type="entry name" value="PLASTIDIC GLUCOSE TRANSPORTER 4"/>
    <property type="match status" value="1"/>
</dbReference>
<gene>
    <name evidence="9" type="ORF">H2204_006626</name>
</gene>
<dbReference type="Pfam" id="PF00083">
    <property type="entry name" value="Sugar_tr"/>
    <property type="match status" value="1"/>
</dbReference>
<sequence>MQLDQQATTGFEHVKQRQFRFYNVLVTALMATGSFGAGYAASIIGTTLAQPSFLSYFELTTRPDGTQLTATTNGLFFTGGVLGVGTISWMADRWGRLWALRVSSAVCLVASACLAGSVGIGMFIAFRTLSGAGVFMLVGAIPMWISETAPPSVRGFLGDFHSVGILFGYALASYVGYGFYQLPPTDDMAWRGPFVVGCGPLAFHLVALFFLPESPRWLMMQGRAELAERTLRRLHTADEAAVEMRQISAAIEVDRHLDSSWASMFLRPAYRKRILISSSVVVMVESAGVLVINNYGPSIYGSLGFDTDRQLVYNMGYNTMSVTGGLISLLIIDRIKRPRMLATGLTGACATLIVLAAILANNDPTAPGVDKDALRAGVAVIYIYTLTFELFLNGTMFTYMAELFPTHIRSKGLVVTTASLTAINILWTQVAPTAFDAIGWKFYLCFIIPPMLFAILVWFTFPNTLGVPLEDIARIFGDHEESYMCELTESSAGERQPNKEKPANETEAAVEVCHWA</sequence>
<feature type="transmembrane region" description="Helical" evidence="7">
    <location>
        <begin position="274"/>
        <end position="295"/>
    </location>
</feature>
<feature type="transmembrane region" description="Helical" evidence="7">
    <location>
        <begin position="98"/>
        <end position="118"/>
    </location>
</feature>
<dbReference type="InterPro" id="IPR050360">
    <property type="entry name" value="MFS_Sugar_Transporters"/>
</dbReference>
<evidence type="ECO:0000256" key="3">
    <source>
        <dbReference type="ARBA" id="ARBA00022692"/>
    </source>
</evidence>
<evidence type="ECO:0000256" key="7">
    <source>
        <dbReference type="SAM" id="Phobius"/>
    </source>
</evidence>
<feature type="domain" description="Major facilitator superfamily (MFS) profile" evidence="8">
    <location>
        <begin position="26"/>
        <end position="465"/>
    </location>
</feature>
<comment type="subcellular location">
    <subcellularLocation>
        <location evidence="1">Membrane</location>
        <topology evidence="1">Multi-pass membrane protein</topology>
    </subcellularLocation>
</comment>
<accession>A0AA39CYQ9</accession>
<evidence type="ECO:0000256" key="4">
    <source>
        <dbReference type="ARBA" id="ARBA00022989"/>
    </source>
</evidence>
<evidence type="ECO:0000259" key="8">
    <source>
        <dbReference type="PROSITE" id="PS50850"/>
    </source>
</evidence>
<evidence type="ECO:0000256" key="5">
    <source>
        <dbReference type="ARBA" id="ARBA00023136"/>
    </source>
</evidence>
<dbReference type="InterPro" id="IPR036259">
    <property type="entry name" value="MFS_trans_sf"/>
</dbReference>
<reference evidence="9" key="1">
    <citation type="submission" date="2022-10" db="EMBL/GenBank/DDBJ databases">
        <title>Culturing micro-colonial fungi from biological soil crusts in the Mojave desert and describing Neophaeococcomyces mojavensis, and introducing the new genera and species Taxawa tesnikishii.</title>
        <authorList>
            <person name="Kurbessoian T."/>
            <person name="Stajich J.E."/>
        </authorList>
    </citation>
    <scope>NUCLEOTIDE SEQUENCE</scope>
    <source>
        <strain evidence="9">TK_35</strain>
    </source>
</reference>
<evidence type="ECO:0000256" key="1">
    <source>
        <dbReference type="ARBA" id="ARBA00004141"/>
    </source>
</evidence>
<dbReference type="Proteomes" id="UP001172681">
    <property type="component" value="Unassembled WGS sequence"/>
</dbReference>
<evidence type="ECO:0000313" key="10">
    <source>
        <dbReference type="Proteomes" id="UP001172681"/>
    </source>
</evidence>
<dbReference type="SUPFAM" id="SSF103473">
    <property type="entry name" value="MFS general substrate transporter"/>
    <property type="match status" value="1"/>
</dbReference>
<evidence type="ECO:0000256" key="6">
    <source>
        <dbReference type="SAM" id="MobiDB-lite"/>
    </source>
</evidence>
<keyword evidence="10" id="KW-1185">Reference proteome</keyword>
<dbReference type="GO" id="GO:0016020">
    <property type="term" value="C:membrane"/>
    <property type="evidence" value="ECO:0007669"/>
    <property type="project" value="UniProtKB-SubCell"/>
</dbReference>
<proteinExistence type="inferred from homology"/>
<feature type="transmembrane region" description="Helical" evidence="7">
    <location>
        <begin position="413"/>
        <end position="434"/>
    </location>
</feature>
<dbReference type="GO" id="GO:0005351">
    <property type="term" value="F:carbohydrate:proton symporter activity"/>
    <property type="evidence" value="ECO:0007669"/>
    <property type="project" value="TreeGrafter"/>
</dbReference>
<comment type="caution">
    <text evidence="9">The sequence shown here is derived from an EMBL/GenBank/DDBJ whole genome shotgun (WGS) entry which is preliminary data.</text>
</comment>
<evidence type="ECO:0000313" key="9">
    <source>
        <dbReference type="EMBL" id="KAJ9633841.1"/>
    </source>
</evidence>
<dbReference type="AlphaFoldDB" id="A0AA39CYQ9"/>
<feature type="transmembrane region" description="Helical" evidence="7">
    <location>
        <begin position="192"/>
        <end position="211"/>
    </location>
</feature>
<feature type="region of interest" description="Disordered" evidence="6">
    <location>
        <begin position="489"/>
        <end position="508"/>
    </location>
</feature>
<feature type="transmembrane region" description="Helical" evidence="7">
    <location>
        <begin position="21"/>
        <end position="48"/>
    </location>
</feature>
<dbReference type="PANTHER" id="PTHR48022:SF11">
    <property type="entry name" value="MONOSACCHARIDE TRANSPORTER (HXT8), PUTATIVE (AFU_ORTHOLOGUE AFUA_2G08120)-RELATED"/>
    <property type="match status" value="1"/>
</dbReference>
<feature type="transmembrane region" description="Helical" evidence="7">
    <location>
        <begin position="315"/>
        <end position="333"/>
    </location>
</feature>
<dbReference type="Gene3D" id="1.20.1250.20">
    <property type="entry name" value="MFS general substrate transporter like domains"/>
    <property type="match status" value="1"/>
</dbReference>
<keyword evidence="5 7" id="KW-0472">Membrane</keyword>
<keyword evidence="4 7" id="KW-1133">Transmembrane helix</keyword>
<comment type="similarity">
    <text evidence="2">Belongs to the major facilitator superfamily. Sugar transporter (TC 2.A.1.1) family.</text>
</comment>
<dbReference type="InterPro" id="IPR020846">
    <property type="entry name" value="MFS_dom"/>
</dbReference>
<feature type="transmembrane region" description="Helical" evidence="7">
    <location>
        <begin position="380"/>
        <end position="401"/>
    </location>
</feature>
<evidence type="ECO:0000256" key="2">
    <source>
        <dbReference type="ARBA" id="ARBA00010992"/>
    </source>
</evidence>
<dbReference type="PROSITE" id="PS50850">
    <property type="entry name" value="MFS"/>
    <property type="match status" value="1"/>
</dbReference>
<feature type="transmembrane region" description="Helical" evidence="7">
    <location>
        <begin position="68"/>
        <end position="91"/>
    </location>
</feature>
<feature type="transmembrane region" description="Helical" evidence="7">
    <location>
        <begin position="124"/>
        <end position="145"/>
    </location>
</feature>
<organism evidence="9 10">
    <name type="scientific">Knufia peltigerae</name>
    <dbReference type="NCBI Taxonomy" id="1002370"/>
    <lineage>
        <taxon>Eukaryota</taxon>
        <taxon>Fungi</taxon>
        <taxon>Dikarya</taxon>
        <taxon>Ascomycota</taxon>
        <taxon>Pezizomycotina</taxon>
        <taxon>Eurotiomycetes</taxon>
        <taxon>Chaetothyriomycetidae</taxon>
        <taxon>Chaetothyriales</taxon>
        <taxon>Trichomeriaceae</taxon>
        <taxon>Knufia</taxon>
    </lineage>
</organism>
<protein>
    <recommendedName>
        <fullName evidence="8">Major facilitator superfamily (MFS) profile domain-containing protein</fullName>
    </recommendedName>
</protein>
<feature type="transmembrane region" description="Helical" evidence="7">
    <location>
        <begin position="157"/>
        <end position="180"/>
    </location>
</feature>
<feature type="transmembrane region" description="Helical" evidence="7">
    <location>
        <begin position="340"/>
        <end position="360"/>
    </location>
</feature>